<evidence type="ECO:0000313" key="2">
    <source>
        <dbReference type="EMBL" id="SJZ31490.1"/>
    </source>
</evidence>
<dbReference type="Proteomes" id="UP000189956">
    <property type="component" value="Unassembled WGS sequence"/>
</dbReference>
<dbReference type="EMBL" id="FUWL01000003">
    <property type="protein sequence ID" value="SJZ31490.1"/>
    <property type="molecule type" value="Genomic_DNA"/>
</dbReference>
<keyword evidence="2" id="KW-0808">Transferase</keyword>
<dbReference type="CDD" id="cd00761">
    <property type="entry name" value="Glyco_tranf_GTA_type"/>
    <property type="match status" value="2"/>
</dbReference>
<dbReference type="InterPro" id="IPR001173">
    <property type="entry name" value="Glyco_trans_2-like"/>
</dbReference>
<dbReference type="AlphaFoldDB" id="A0A1T4JMS3"/>
<evidence type="ECO:0000259" key="1">
    <source>
        <dbReference type="Pfam" id="PF00535"/>
    </source>
</evidence>
<dbReference type="PANTHER" id="PTHR22916">
    <property type="entry name" value="GLYCOSYLTRANSFERASE"/>
    <property type="match status" value="1"/>
</dbReference>
<organism evidence="2 3">
    <name type="scientific">Porphyromonas cangingivalis</name>
    <dbReference type="NCBI Taxonomy" id="36874"/>
    <lineage>
        <taxon>Bacteria</taxon>
        <taxon>Pseudomonadati</taxon>
        <taxon>Bacteroidota</taxon>
        <taxon>Bacteroidia</taxon>
        <taxon>Bacteroidales</taxon>
        <taxon>Porphyromonadaceae</taxon>
        <taxon>Porphyromonas</taxon>
    </lineage>
</organism>
<gene>
    <name evidence="2" type="ORF">SAMN02745205_00122</name>
</gene>
<sequence length="533" mass="61032">MTSRYPIITIIATSGCRTGTLLQQAIPSVLAQDCLPCACIVVDDNNAPAEYSKISLGLEELQKRTAVELRLIRNNRTSGFSGTGAWNTAIAYARKYTAEHHWEDVYISILDDDDRWHSSHLRRCAEAMCSNPDAIFCNLTRVYHQHGESGKLKSHSDLTIPKFLYGNPGVQGSNMCFRLSAIETIGGFDETLRSCTDRDLMIRFLERFGNKNIVVIDEQTVWHDARSPACVTNNIENKTAGLDTFYKKHLWRFDEPTLERSLMRAEKLFSYPHKQKIWESYYQAQEIIAIMMPLHNGAKSIRRAVRSVVTQERTERPIVLFIGDDASTDGWRAEISDCLCLYHNIITIDINGGSPAKARNALAEYILRSYPHTYILCRLDVDDELHSTTTLSEIEYLFADDEVNAVLCGNYQIHRGRIVGINRASKDFHNSEYMRRRLLSMALGDRTAELPSCNLCLRPSVYRPYPDECSGEDHWLVIQTLLRLPSRSFLMASQQMYCMYSLEGKTTQTNKVNDSYIDSRKRLYEYYINSIDR</sequence>
<dbReference type="Pfam" id="PF00535">
    <property type="entry name" value="Glycos_transf_2"/>
    <property type="match status" value="2"/>
</dbReference>
<dbReference type="InterPro" id="IPR029044">
    <property type="entry name" value="Nucleotide-diphossugar_trans"/>
</dbReference>
<feature type="domain" description="Glycosyltransferase 2-like" evidence="1">
    <location>
        <begin position="290"/>
        <end position="426"/>
    </location>
</feature>
<dbReference type="GO" id="GO:0016758">
    <property type="term" value="F:hexosyltransferase activity"/>
    <property type="evidence" value="ECO:0007669"/>
    <property type="project" value="UniProtKB-ARBA"/>
</dbReference>
<dbReference type="PANTHER" id="PTHR22916:SF3">
    <property type="entry name" value="UDP-GLCNAC:BETAGAL BETA-1,3-N-ACETYLGLUCOSAMINYLTRANSFERASE-LIKE PROTEIN 1"/>
    <property type="match status" value="1"/>
</dbReference>
<accession>A0A1T4JMS3</accession>
<reference evidence="2 3" key="1">
    <citation type="submission" date="2017-02" db="EMBL/GenBank/DDBJ databases">
        <authorList>
            <person name="Peterson S.W."/>
        </authorList>
    </citation>
    <scope>NUCLEOTIDE SEQUENCE [LARGE SCALE GENOMIC DNA]</scope>
    <source>
        <strain evidence="2 3">ATCC 700135</strain>
    </source>
</reference>
<protein>
    <submittedName>
        <fullName evidence="2">Glycosyl transferase family 2</fullName>
    </submittedName>
</protein>
<name>A0A1T4JMS3_PORCN</name>
<dbReference type="SUPFAM" id="SSF53448">
    <property type="entry name" value="Nucleotide-diphospho-sugar transferases"/>
    <property type="match status" value="2"/>
</dbReference>
<feature type="domain" description="Glycosyltransferase 2-like" evidence="1">
    <location>
        <begin position="20"/>
        <end position="164"/>
    </location>
</feature>
<dbReference type="Gene3D" id="3.90.550.10">
    <property type="entry name" value="Spore Coat Polysaccharide Biosynthesis Protein SpsA, Chain A"/>
    <property type="match status" value="2"/>
</dbReference>
<proteinExistence type="predicted"/>
<dbReference type="PROSITE" id="PS51257">
    <property type="entry name" value="PROKAR_LIPOPROTEIN"/>
    <property type="match status" value="1"/>
</dbReference>
<evidence type="ECO:0000313" key="3">
    <source>
        <dbReference type="Proteomes" id="UP000189956"/>
    </source>
</evidence>